<dbReference type="InterPro" id="IPR000866">
    <property type="entry name" value="AhpC/TSA"/>
</dbReference>
<dbReference type="SUPFAM" id="SSF49464">
    <property type="entry name" value="Carboxypeptidase regulatory domain-like"/>
    <property type="match status" value="1"/>
</dbReference>
<reference evidence="4" key="1">
    <citation type="submission" date="2020-05" db="EMBL/GenBank/DDBJ databases">
        <title>Frigoriglobus tundricola gen. nov., sp. nov., a psychrotolerant cellulolytic planctomycete of the family Gemmataceae with two divergent copies of 16S rRNA gene.</title>
        <authorList>
            <person name="Kulichevskaya I.S."/>
            <person name="Ivanova A.A."/>
            <person name="Naumoff D.G."/>
            <person name="Beletsky A.V."/>
            <person name="Rijpstra W.I.C."/>
            <person name="Sinninghe Damste J.S."/>
            <person name="Mardanov A.V."/>
            <person name="Ravin N.V."/>
            <person name="Dedysh S.N."/>
        </authorList>
    </citation>
    <scope>NUCLEOTIDE SEQUENCE [LARGE SCALE GENOMIC DNA]</scope>
    <source>
        <strain evidence="4">PL17</strain>
    </source>
</reference>
<dbReference type="PANTHER" id="PTHR42852:SF13">
    <property type="entry name" value="PROTEIN DIPZ"/>
    <property type="match status" value="1"/>
</dbReference>
<dbReference type="KEGG" id="ftj:FTUN_2665"/>
<dbReference type="Proteomes" id="UP000503447">
    <property type="component" value="Chromosome"/>
</dbReference>
<evidence type="ECO:0000256" key="1">
    <source>
        <dbReference type="SAM" id="MobiDB-lite"/>
    </source>
</evidence>
<keyword evidence="4" id="KW-1185">Reference proteome</keyword>
<feature type="region of interest" description="Disordered" evidence="1">
    <location>
        <begin position="181"/>
        <end position="335"/>
    </location>
</feature>
<evidence type="ECO:0000259" key="2">
    <source>
        <dbReference type="PROSITE" id="PS51352"/>
    </source>
</evidence>
<dbReference type="PANTHER" id="PTHR42852">
    <property type="entry name" value="THIOL:DISULFIDE INTERCHANGE PROTEIN DSBE"/>
    <property type="match status" value="1"/>
</dbReference>
<sequence length="479" mass="48986">MRRAGAGLIAAVLALAGCKGTDSKSSDDRSSAGVASRNKLKDKDKDKDKDGKAAPTNLSWLDDGKLPGAGSGVPKSTGPWVSPGDPGFNAKAEAQDAIGGRVFDTYGKPARNIFIGIEEAGVAPSGPATMGIYTDNNGYFFTRGLKPGKAYDLTAKASQQNGKALVGVVQTLVPNPTLTIELRDDLPLPPGSGAPAPRGPSGAFPPLPKPSDRVGESGPPAGTPPAAQKSPTDGSYAPSAGPIKGVPPATLDGPKPAPTGGGTGALPDPDDLSLPPAPKPARPENVVEGPKDPNKAPPASIPNPNGGPPVPPVPALPPSFAPSGGGGRSAMSTTTGSTPAKFALIDSLDRTWSLDSVPPGSLVLIEFVTSTCEHSQRAVPILKDLQAKYGANGLQIAGVMCDDLPQKDRAATAAKYSRDYNLNYALFVEPGVAGTVRDRFDVQSYPHAVLLDATGKVLWKGHPGKKTELEAAIKQNLGK</sequence>
<name>A0A6M5YP60_9BACT</name>
<dbReference type="Gene3D" id="3.40.30.10">
    <property type="entry name" value="Glutaredoxin"/>
    <property type="match status" value="1"/>
</dbReference>
<dbReference type="InterPro" id="IPR008969">
    <property type="entry name" value="CarboxyPept-like_regulatory"/>
</dbReference>
<feature type="compositionally biased region" description="Low complexity" evidence="1">
    <location>
        <begin position="193"/>
        <end position="202"/>
    </location>
</feature>
<dbReference type="EMBL" id="CP053452">
    <property type="protein sequence ID" value="QJW95126.1"/>
    <property type="molecule type" value="Genomic_DNA"/>
</dbReference>
<dbReference type="CDD" id="cd02966">
    <property type="entry name" value="TlpA_like_family"/>
    <property type="match status" value="1"/>
</dbReference>
<feature type="region of interest" description="Disordered" evidence="1">
    <location>
        <begin position="19"/>
        <end position="83"/>
    </location>
</feature>
<dbReference type="InterPro" id="IPR050553">
    <property type="entry name" value="Thioredoxin_ResA/DsbE_sf"/>
</dbReference>
<feature type="compositionally biased region" description="Basic and acidic residues" evidence="1">
    <location>
        <begin position="39"/>
        <end position="52"/>
    </location>
</feature>
<feature type="compositionally biased region" description="Basic and acidic residues" evidence="1">
    <location>
        <begin position="21"/>
        <end position="30"/>
    </location>
</feature>
<feature type="compositionally biased region" description="Pro residues" evidence="1">
    <location>
        <begin position="295"/>
        <end position="320"/>
    </location>
</feature>
<protein>
    <recommendedName>
        <fullName evidence="2">Thioredoxin domain-containing protein</fullName>
    </recommendedName>
</protein>
<dbReference type="Pfam" id="PF00578">
    <property type="entry name" value="AhpC-TSA"/>
    <property type="match status" value="1"/>
</dbReference>
<evidence type="ECO:0000313" key="4">
    <source>
        <dbReference type="Proteomes" id="UP000503447"/>
    </source>
</evidence>
<dbReference type="RefSeq" id="WP_171470984.1">
    <property type="nucleotide sequence ID" value="NZ_CP053452.2"/>
</dbReference>
<organism evidence="3 4">
    <name type="scientific">Frigoriglobus tundricola</name>
    <dbReference type="NCBI Taxonomy" id="2774151"/>
    <lineage>
        <taxon>Bacteria</taxon>
        <taxon>Pseudomonadati</taxon>
        <taxon>Planctomycetota</taxon>
        <taxon>Planctomycetia</taxon>
        <taxon>Gemmatales</taxon>
        <taxon>Gemmataceae</taxon>
        <taxon>Frigoriglobus</taxon>
    </lineage>
</organism>
<evidence type="ECO:0000313" key="3">
    <source>
        <dbReference type="EMBL" id="QJW95126.1"/>
    </source>
</evidence>
<dbReference type="PROSITE" id="PS51257">
    <property type="entry name" value="PROKAR_LIPOPROTEIN"/>
    <property type="match status" value="1"/>
</dbReference>
<dbReference type="SUPFAM" id="SSF52833">
    <property type="entry name" value="Thioredoxin-like"/>
    <property type="match status" value="1"/>
</dbReference>
<accession>A0A6M5YP60</accession>
<gene>
    <name evidence="3" type="ORF">FTUN_2665</name>
</gene>
<dbReference type="InterPro" id="IPR036249">
    <property type="entry name" value="Thioredoxin-like_sf"/>
</dbReference>
<proteinExistence type="predicted"/>
<feature type="domain" description="Thioredoxin" evidence="2">
    <location>
        <begin position="290"/>
        <end position="478"/>
    </location>
</feature>
<dbReference type="PROSITE" id="PS51352">
    <property type="entry name" value="THIOREDOXIN_2"/>
    <property type="match status" value="1"/>
</dbReference>
<dbReference type="AlphaFoldDB" id="A0A6M5YP60"/>
<dbReference type="InterPro" id="IPR013766">
    <property type="entry name" value="Thioredoxin_domain"/>
</dbReference>